<dbReference type="GO" id="GO:0022857">
    <property type="term" value="F:transmembrane transporter activity"/>
    <property type="evidence" value="ECO:0007669"/>
    <property type="project" value="InterPro"/>
</dbReference>
<dbReference type="PANTHER" id="PTHR30561">
    <property type="entry name" value="SMR FAMILY PROTON-DEPENDENT DRUG EFFLUX TRANSPORTER SUGE"/>
    <property type="match status" value="1"/>
</dbReference>
<comment type="subcellular location">
    <subcellularLocation>
        <location evidence="1 7">Cell membrane</location>
        <topology evidence="1 7">Multi-pass membrane protein</topology>
    </subcellularLocation>
</comment>
<evidence type="ECO:0000256" key="6">
    <source>
        <dbReference type="ARBA" id="ARBA00023136"/>
    </source>
</evidence>
<keyword evidence="5 8" id="KW-1133">Transmembrane helix</keyword>
<evidence type="ECO:0000313" key="10">
    <source>
        <dbReference type="Proteomes" id="UP000256520"/>
    </source>
</evidence>
<dbReference type="FunFam" id="1.10.3730.20:FF:000001">
    <property type="entry name" value="Quaternary ammonium compound resistance transporter SugE"/>
    <property type="match status" value="1"/>
</dbReference>
<evidence type="ECO:0000256" key="8">
    <source>
        <dbReference type="SAM" id="Phobius"/>
    </source>
</evidence>
<reference evidence="10" key="1">
    <citation type="submission" date="2017-11" db="EMBL/GenBank/DDBJ databases">
        <authorList>
            <person name="Zhu W."/>
        </authorList>
    </citation>
    <scope>NUCLEOTIDE SEQUENCE [LARGE SCALE GENOMIC DNA]</scope>
    <source>
        <strain evidence="10">CAU 1051</strain>
    </source>
</reference>
<keyword evidence="2" id="KW-0813">Transport</keyword>
<dbReference type="Gene3D" id="1.10.3730.20">
    <property type="match status" value="1"/>
</dbReference>
<dbReference type="InterPro" id="IPR045324">
    <property type="entry name" value="Small_multidrug_res"/>
</dbReference>
<protein>
    <submittedName>
        <fullName evidence="9">QacE family quaternary ammonium compound efflux SMR transporter</fullName>
    </submittedName>
</protein>
<evidence type="ECO:0000256" key="5">
    <source>
        <dbReference type="ARBA" id="ARBA00022989"/>
    </source>
</evidence>
<dbReference type="InterPro" id="IPR000390">
    <property type="entry name" value="Small_drug/metabolite_transptr"/>
</dbReference>
<feature type="transmembrane region" description="Helical" evidence="8">
    <location>
        <begin position="29"/>
        <end position="48"/>
    </location>
</feature>
<evidence type="ECO:0000256" key="2">
    <source>
        <dbReference type="ARBA" id="ARBA00022448"/>
    </source>
</evidence>
<sequence>MKGYLYLSISIVAEIIGTMFLKLSEGFTVLAPSIIVVVGYGLAFFCLGKTLAYLPLSLAYAIWSGVGTAVTAVLGILLFEDPLNIGMVLGIILIIGGVVLLNASSKTEVETLKEK</sequence>
<keyword evidence="4 7" id="KW-0812">Transmembrane</keyword>
<evidence type="ECO:0000313" key="9">
    <source>
        <dbReference type="EMBL" id="RDW16159.1"/>
    </source>
</evidence>
<feature type="transmembrane region" description="Helical" evidence="8">
    <location>
        <begin position="85"/>
        <end position="103"/>
    </location>
</feature>
<name>A0A3D8PLQ0_9BACI</name>
<comment type="similarity">
    <text evidence="7">Belongs to the drug/metabolite transporter (DMT) superfamily. Small multidrug resistance (SMR) (TC 2.A.7.1) family.</text>
</comment>
<dbReference type="EMBL" id="PIOD01000020">
    <property type="protein sequence ID" value="RDW16159.1"/>
    <property type="molecule type" value="Genomic_DNA"/>
</dbReference>
<comment type="caution">
    <text evidence="9">The sequence shown here is derived from an EMBL/GenBank/DDBJ whole genome shotgun (WGS) entry which is preliminary data.</text>
</comment>
<dbReference type="OrthoDB" id="21828at2"/>
<evidence type="ECO:0000256" key="7">
    <source>
        <dbReference type="RuleBase" id="RU003942"/>
    </source>
</evidence>
<evidence type="ECO:0000256" key="3">
    <source>
        <dbReference type="ARBA" id="ARBA00022475"/>
    </source>
</evidence>
<keyword evidence="10" id="KW-1185">Reference proteome</keyword>
<keyword evidence="6 8" id="KW-0472">Membrane</keyword>
<dbReference type="Proteomes" id="UP000256520">
    <property type="component" value="Unassembled WGS sequence"/>
</dbReference>
<organism evidence="9 10">
    <name type="scientific">Oceanobacillus chungangensis</name>
    <dbReference type="NCBI Taxonomy" id="1229152"/>
    <lineage>
        <taxon>Bacteria</taxon>
        <taxon>Bacillati</taxon>
        <taxon>Bacillota</taxon>
        <taxon>Bacilli</taxon>
        <taxon>Bacillales</taxon>
        <taxon>Bacillaceae</taxon>
        <taxon>Oceanobacillus</taxon>
    </lineage>
</organism>
<proteinExistence type="inferred from homology"/>
<dbReference type="GO" id="GO:0005886">
    <property type="term" value="C:plasma membrane"/>
    <property type="evidence" value="ECO:0007669"/>
    <property type="project" value="UniProtKB-SubCell"/>
</dbReference>
<evidence type="ECO:0000256" key="4">
    <source>
        <dbReference type="ARBA" id="ARBA00022692"/>
    </source>
</evidence>
<dbReference type="Pfam" id="PF00893">
    <property type="entry name" value="Multi_Drug_Res"/>
    <property type="match status" value="1"/>
</dbReference>
<evidence type="ECO:0000256" key="1">
    <source>
        <dbReference type="ARBA" id="ARBA00004651"/>
    </source>
</evidence>
<accession>A0A3D8PLQ0</accession>
<dbReference type="InterPro" id="IPR037185">
    <property type="entry name" value="EmrE-like"/>
</dbReference>
<feature type="transmembrane region" description="Helical" evidence="8">
    <location>
        <begin position="60"/>
        <end position="79"/>
    </location>
</feature>
<gene>
    <name evidence="9" type="ORF">CWR45_14875</name>
</gene>
<dbReference type="SUPFAM" id="SSF103481">
    <property type="entry name" value="Multidrug resistance efflux transporter EmrE"/>
    <property type="match status" value="1"/>
</dbReference>
<dbReference type="PANTHER" id="PTHR30561:SF1">
    <property type="entry name" value="MULTIDRUG TRANSPORTER EMRE"/>
    <property type="match status" value="1"/>
</dbReference>
<dbReference type="AlphaFoldDB" id="A0A3D8PLQ0"/>
<dbReference type="RefSeq" id="WP_115750662.1">
    <property type="nucleotide sequence ID" value="NZ_PIOD01000020.1"/>
</dbReference>
<keyword evidence="3" id="KW-1003">Cell membrane</keyword>